<reference evidence="2 3" key="1">
    <citation type="journal article" date="2018" name="Sci. Rep.">
        <title>Comparative genomics provides insights into the lifestyle and reveals functional heterogeneity of dark septate endophytic fungi.</title>
        <authorList>
            <person name="Knapp D.G."/>
            <person name="Nemeth J.B."/>
            <person name="Barry K."/>
            <person name="Hainaut M."/>
            <person name="Henrissat B."/>
            <person name="Johnson J."/>
            <person name="Kuo A."/>
            <person name="Lim J.H.P."/>
            <person name="Lipzen A."/>
            <person name="Nolan M."/>
            <person name="Ohm R.A."/>
            <person name="Tamas L."/>
            <person name="Grigoriev I.V."/>
            <person name="Spatafora J.W."/>
            <person name="Nagy L.G."/>
            <person name="Kovacs G.M."/>
        </authorList>
    </citation>
    <scope>NUCLEOTIDE SEQUENCE [LARGE SCALE GENOMIC DNA]</scope>
    <source>
        <strain evidence="2 3">DSE2036</strain>
    </source>
</reference>
<feature type="region of interest" description="Disordered" evidence="1">
    <location>
        <begin position="30"/>
        <end position="51"/>
    </location>
</feature>
<accession>A0A2V1DST3</accession>
<name>A0A2V1DST3_9PLEO</name>
<protein>
    <submittedName>
        <fullName evidence="2">Uncharacterized protein</fullName>
    </submittedName>
</protein>
<dbReference type="EMBL" id="KZ805359">
    <property type="protein sequence ID" value="PVI01358.1"/>
    <property type="molecule type" value="Genomic_DNA"/>
</dbReference>
<dbReference type="AlphaFoldDB" id="A0A2V1DST3"/>
<feature type="compositionally biased region" description="Polar residues" evidence="1">
    <location>
        <begin position="35"/>
        <end position="51"/>
    </location>
</feature>
<evidence type="ECO:0000313" key="3">
    <source>
        <dbReference type="Proteomes" id="UP000244855"/>
    </source>
</evidence>
<organism evidence="2 3">
    <name type="scientific">Periconia macrospinosa</name>
    <dbReference type="NCBI Taxonomy" id="97972"/>
    <lineage>
        <taxon>Eukaryota</taxon>
        <taxon>Fungi</taxon>
        <taxon>Dikarya</taxon>
        <taxon>Ascomycota</taxon>
        <taxon>Pezizomycotina</taxon>
        <taxon>Dothideomycetes</taxon>
        <taxon>Pleosporomycetidae</taxon>
        <taxon>Pleosporales</taxon>
        <taxon>Massarineae</taxon>
        <taxon>Periconiaceae</taxon>
        <taxon>Periconia</taxon>
    </lineage>
</organism>
<dbReference type="Proteomes" id="UP000244855">
    <property type="component" value="Unassembled WGS sequence"/>
</dbReference>
<gene>
    <name evidence="2" type="ORF">DM02DRAFT_613756</name>
</gene>
<sequence>MSCTLPHPPCTQATWLLLCYCGWKANYCTPKDSRLSSNSRGTGSETLPRSP</sequence>
<evidence type="ECO:0000256" key="1">
    <source>
        <dbReference type="SAM" id="MobiDB-lite"/>
    </source>
</evidence>
<evidence type="ECO:0000313" key="2">
    <source>
        <dbReference type="EMBL" id="PVI01358.1"/>
    </source>
</evidence>
<keyword evidence="3" id="KW-1185">Reference proteome</keyword>
<proteinExistence type="predicted"/>